<dbReference type="OrthoDB" id="9785707at2"/>
<sequence length="366" mass="40337">MSLLHRIALTYVKNIGPTLAKCLVAHFGDAENIFSAPAGKLLKVPGIGEKTVSQLDFDVALKKAEDELKFIERNSIDVIFYTDSKYPKRLKNCTDSPVLLYSRGNADLNSQHIVSIVGTRNATEYGKQLCRQLIEELQPYNILVVSGLALGIDVAVHKECLKQNVPTVGIVGHGLDRMYPAQHRATAEKMLENGGLLTEYPSGTIPDRENFPQRNRIVAGIAEATIVVEASIKGGALITAEIANSYNRDVFAFPGRLGDEFSEGCNFLIRNNKAQLLTCTADLAYSMGWEKGENAKLVIEQYVLPFDLSSDESVIFNFIKENKVPLAIDDLSIKTSMPTSKLAMNLLNMEMQGYIRSLPGKTYCIS</sequence>
<dbReference type="Pfam" id="PF14520">
    <property type="entry name" value="HHH_5"/>
    <property type="match status" value="1"/>
</dbReference>
<accession>A0A223NV66</accession>
<dbReference type="InterPro" id="IPR036388">
    <property type="entry name" value="WH-like_DNA-bd_sf"/>
</dbReference>
<dbReference type="EMBL" id="CP022743">
    <property type="protein sequence ID" value="ASU33779.1"/>
    <property type="molecule type" value="Genomic_DNA"/>
</dbReference>
<dbReference type="InterPro" id="IPR057666">
    <property type="entry name" value="DrpA_SLOG"/>
</dbReference>
<dbReference type="RefSeq" id="WP_094570191.1">
    <property type="nucleotide sequence ID" value="NZ_CP022743.1"/>
</dbReference>
<dbReference type="KEGG" id="muc:MuYL_1883"/>
<protein>
    <submittedName>
        <fullName evidence="4">DNA protecting protein DprA</fullName>
    </submittedName>
</protein>
<evidence type="ECO:0000313" key="5">
    <source>
        <dbReference type="Proteomes" id="UP000215002"/>
    </source>
</evidence>
<dbReference type="InterPro" id="IPR010994">
    <property type="entry name" value="RuvA_2-like"/>
</dbReference>
<comment type="similarity">
    <text evidence="1">Belongs to the DprA/Smf family.</text>
</comment>
<dbReference type="Proteomes" id="UP000215002">
    <property type="component" value="Chromosome"/>
</dbReference>
<dbReference type="Gene3D" id="3.40.50.450">
    <property type="match status" value="1"/>
</dbReference>
<reference evidence="4 5" key="1">
    <citation type="submission" date="2017-08" db="EMBL/GenBank/DDBJ databases">
        <title>Complete genome sequence of Mucilaginibacter sp. strain BJC16-A31.</title>
        <authorList>
            <consortium name="Henan University of Science and Technology"/>
            <person name="You X."/>
        </authorList>
    </citation>
    <scope>NUCLEOTIDE SEQUENCE [LARGE SCALE GENOMIC DNA]</scope>
    <source>
        <strain evidence="4 5">BJC16-A31</strain>
    </source>
</reference>
<dbReference type="Pfam" id="PF02481">
    <property type="entry name" value="DNA_processg_A"/>
    <property type="match status" value="1"/>
</dbReference>
<evidence type="ECO:0000259" key="2">
    <source>
        <dbReference type="Pfam" id="PF02481"/>
    </source>
</evidence>
<dbReference type="SUPFAM" id="SSF47781">
    <property type="entry name" value="RuvA domain 2-like"/>
    <property type="match status" value="1"/>
</dbReference>
<dbReference type="NCBIfam" id="TIGR00732">
    <property type="entry name" value="dprA"/>
    <property type="match status" value="1"/>
</dbReference>
<dbReference type="InterPro" id="IPR003488">
    <property type="entry name" value="DprA"/>
</dbReference>
<evidence type="ECO:0000259" key="3">
    <source>
        <dbReference type="Pfam" id="PF17782"/>
    </source>
</evidence>
<dbReference type="Gene3D" id="1.10.10.10">
    <property type="entry name" value="Winged helix-like DNA-binding domain superfamily/Winged helix DNA-binding domain"/>
    <property type="match status" value="1"/>
</dbReference>
<feature type="domain" description="DprA winged helix" evidence="3">
    <location>
        <begin position="306"/>
        <end position="361"/>
    </location>
</feature>
<proteinExistence type="inferred from homology"/>
<evidence type="ECO:0000256" key="1">
    <source>
        <dbReference type="ARBA" id="ARBA00006525"/>
    </source>
</evidence>
<dbReference type="PANTHER" id="PTHR43022">
    <property type="entry name" value="PROTEIN SMF"/>
    <property type="match status" value="1"/>
</dbReference>
<evidence type="ECO:0000313" key="4">
    <source>
        <dbReference type="EMBL" id="ASU33779.1"/>
    </source>
</evidence>
<dbReference type="AlphaFoldDB" id="A0A223NV66"/>
<dbReference type="SUPFAM" id="SSF102405">
    <property type="entry name" value="MCP/YpsA-like"/>
    <property type="match status" value="1"/>
</dbReference>
<dbReference type="Pfam" id="PF17782">
    <property type="entry name" value="WHD_DprA"/>
    <property type="match status" value="1"/>
</dbReference>
<name>A0A223NV66_9SPHI</name>
<dbReference type="PANTHER" id="PTHR43022:SF1">
    <property type="entry name" value="PROTEIN SMF"/>
    <property type="match status" value="1"/>
</dbReference>
<dbReference type="InterPro" id="IPR041614">
    <property type="entry name" value="DprA_WH"/>
</dbReference>
<feature type="domain" description="Smf/DprA SLOG" evidence="2">
    <location>
        <begin position="78"/>
        <end position="285"/>
    </location>
</feature>
<gene>
    <name evidence="4" type="ORF">MuYL_1883</name>
</gene>
<dbReference type="GO" id="GO:0009294">
    <property type="term" value="P:DNA-mediated transformation"/>
    <property type="evidence" value="ECO:0007669"/>
    <property type="project" value="InterPro"/>
</dbReference>
<keyword evidence="5" id="KW-1185">Reference proteome</keyword>
<organism evidence="4 5">
    <name type="scientific">Mucilaginibacter xinganensis</name>
    <dbReference type="NCBI Taxonomy" id="1234841"/>
    <lineage>
        <taxon>Bacteria</taxon>
        <taxon>Pseudomonadati</taxon>
        <taxon>Bacteroidota</taxon>
        <taxon>Sphingobacteriia</taxon>
        <taxon>Sphingobacteriales</taxon>
        <taxon>Sphingobacteriaceae</taxon>
        <taxon>Mucilaginibacter</taxon>
    </lineage>
</organism>